<dbReference type="Gene3D" id="3.30.420.10">
    <property type="entry name" value="Ribonuclease H-like superfamily/Ribonuclease H"/>
    <property type="match status" value="1"/>
</dbReference>
<organism evidence="2 3">
    <name type="scientific">Handroanthus impetiginosus</name>
    <dbReference type="NCBI Taxonomy" id="429701"/>
    <lineage>
        <taxon>Eukaryota</taxon>
        <taxon>Viridiplantae</taxon>
        <taxon>Streptophyta</taxon>
        <taxon>Embryophyta</taxon>
        <taxon>Tracheophyta</taxon>
        <taxon>Spermatophyta</taxon>
        <taxon>Magnoliopsida</taxon>
        <taxon>eudicotyledons</taxon>
        <taxon>Gunneridae</taxon>
        <taxon>Pentapetalae</taxon>
        <taxon>asterids</taxon>
        <taxon>lamiids</taxon>
        <taxon>Lamiales</taxon>
        <taxon>Bignoniaceae</taxon>
        <taxon>Crescentiina</taxon>
        <taxon>Tabebuia alliance</taxon>
        <taxon>Handroanthus</taxon>
    </lineage>
</organism>
<dbReference type="OrthoDB" id="101614at2759"/>
<dbReference type="PANTHER" id="PTHR47266">
    <property type="entry name" value="ENDONUCLEASE-RELATED"/>
    <property type="match status" value="1"/>
</dbReference>
<evidence type="ECO:0000313" key="2">
    <source>
        <dbReference type="EMBL" id="PIN08666.1"/>
    </source>
</evidence>
<name>A0A2G9GTS8_9LAMI</name>
<dbReference type="InterPro" id="IPR012337">
    <property type="entry name" value="RNaseH-like_sf"/>
</dbReference>
<protein>
    <recommendedName>
        <fullName evidence="1">Integrase catalytic domain-containing protein</fullName>
    </recommendedName>
</protein>
<accession>A0A2G9GTS8</accession>
<gene>
    <name evidence="2" type="ORF">CDL12_18752</name>
</gene>
<feature type="domain" description="Integrase catalytic" evidence="1">
    <location>
        <begin position="33"/>
        <end position="155"/>
    </location>
</feature>
<comment type="caution">
    <text evidence="2">The sequence shown here is derived from an EMBL/GenBank/DDBJ whole genome shotgun (WGS) entry which is preliminary data.</text>
</comment>
<dbReference type="GO" id="GO:0003676">
    <property type="term" value="F:nucleic acid binding"/>
    <property type="evidence" value="ECO:0007669"/>
    <property type="project" value="InterPro"/>
</dbReference>
<dbReference type="InterPro" id="IPR052160">
    <property type="entry name" value="Gypsy_RT_Integrase-like"/>
</dbReference>
<keyword evidence="3" id="KW-1185">Reference proteome</keyword>
<evidence type="ECO:0000313" key="3">
    <source>
        <dbReference type="Proteomes" id="UP000231279"/>
    </source>
</evidence>
<dbReference type="AlphaFoldDB" id="A0A2G9GTS8"/>
<evidence type="ECO:0000259" key="1">
    <source>
        <dbReference type="PROSITE" id="PS50994"/>
    </source>
</evidence>
<dbReference type="InterPro" id="IPR036397">
    <property type="entry name" value="RNaseH_sf"/>
</dbReference>
<dbReference type="InterPro" id="IPR001584">
    <property type="entry name" value="Integrase_cat-core"/>
</dbReference>
<dbReference type="PROSITE" id="PS50994">
    <property type="entry name" value="INTEGRASE"/>
    <property type="match status" value="1"/>
</dbReference>
<reference evidence="3" key="1">
    <citation type="journal article" date="2018" name="Gigascience">
        <title>Genome assembly of the Pink Ipe (Handroanthus impetiginosus, Bignoniaceae), a highly valued, ecologically keystone Neotropical timber forest tree.</title>
        <authorList>
            <person name="Silva-Junior O.B."/>
            <person name="Grattapaglia D."/>
            <person name="Novaes E."/>
            <person name="Collevatti R.G."/>
        </authorList>
    </citation>
    <scope>NUCLEOTIDE SEQUENCE [LARGE SCALE GENOMIC DNA]</scope>
    <source>
        <strain evidence="3">cv. UFG-1</strain>
    </source>
</reference>
<dbReference type="STRING" id="429701.A0A2G9GTS8"/>
<dbReference type="EMBL" id="NKXS01003737">
    <property type="protein sequence ID" value="PIN08666.1"/>
    <property type="molecule type" value="Genomic_DNA"/>
</dbReference>
<dbReference type="SUPFAM" id="SSF53098">
    <property type="entry name" value="Ribonuclease H-like"/>
    <property type="match status" value="1"/>
</dbReference>
<dbReference type="GO" id="GO:0015074">
    <property type="term" value="P:DNA integration"/>
    <property type="evidence" value="ECO:0007669"/>
    <property type="project" value="InterPro"/>
</dbReference>
<dbReference type="Proteomes" id="UP000231279">
    <property type="component" value="Unassembled WGS sequence"/>
</dbReference>
<proteinExistence type="predicted"/>
<sequence length="155" mass="18011">MVKDCLEYAKRCKACHFHANFIHQPPEPLHPTITSWPFDAWGLNVVGPISPKFSCGHAYILAVTYYFSKWAKAVLFKEVKKEIVVEFIRSNMIFRHGVPRHIITNNGRPFYNKLMDKLQIHSLQIAIQEGLTVKDNVHLRLEELEALDEKRLEAK</sequence>